<dbReference type="RefSeq" id="WP_035931151.1">
    <property type="nucleotide sequence ID" value="NZ_CADFFX010000016.1"/>
</dbReference>
<evidence type="ECO:0000256" key="2">
    <source>
        <dbReference type="SAM" id="SignalP"/>
    </source>
</evidence>
<evidence type="ECO:0000313" key="4">
    <source>
        <dbReference type="Proteomes" id="UP000027466"/>
    </source>
</evidence>
<keyword evidence="4" id="KW-1185">Reference proteome</keyword>
<dbReference type="GO" id="GO:0015628">
    <property type="term" value="P:protein secretion by the type II secretion system"/>
    <property type="evidence" value="ECO:0007669"/>
    <property type="project" value="TreeGrafter"/>
</dbReference>
<proteinExistence type="predicted"/>
<accession>A0A069PJ72</accession>
<dbReference type="AlphaFoldDB" id="A0A069PJ72"/>
<comment type="caution">
    <text evidence="3">The sequence shown here is derived from an EMBL/GenBank/DDBJ whole genome shotgun (WGS) entry which is preliminary data.</text>
</comment>
<dbReference type="Proteomes" id="UP000027466">
    <property type="component" value="Unassembled WGS sequence"/>
</dbReference>
<dbReference type="SUPFAM" id="SSF47781">
    <property type="entry name" value="RuvA domain 2-like"/>
    <property type="match status" value="1"/>
</dbReference>
<keyword evidence="2" id="KW-0732">Signal</keyword>
<gene>
    <name evidence="3" type="ORF">BG61_26080</name>
</gene>
<dbReference type="PANTHER" id="PTHR21180:SF32">
    <property type="entry name" value="ENDONUCLEASE_EXONUCLEASE_PHOSPHATASE FAMILY DOMAIN-CONTAINING PROTEIN 1"/>
    <property type="match status" value="1"/>
</dbReference>
<evidence type="ECO:0000313" key="3">
    <source>
        <dbReference type="EMBL" id="KDR40422.1"/>
    </source>
</evidence>
<dbReference type="InterPro" id="IPR004509">
    <property type="entry name" value="Competence_ComEA_HhH"/>
</dbReference>
<organism evidence="3 4">
    <name type="scientific">Caballeronia glathei</name>
    <dbReference type="NCBI Taxonomy" id="60547"/>
    <lineage>
        <taxon>Bacteria</taxon>
        <taxon>Pseudomonadati</taxon>
        <taxon>Pseudomonadota</taxon>
        <taxon>Betaproteobacteria</taxon>
        <taxon>Burkholderiales</taxon>
        <taxon>Burkholderiaceae</taxon>
        <taxon>Caballeronia</taxon>
    </lineage>
</organism>
<dbReference type="GO" id="GO:0015627">
    <property type="term" value="C:type II protein secretion system complex"/>
    <property type="evidence" value="ECO:0007669"/>
    <property type="project" value="TreeGrafter"/>
</dbReference>
<feature type="signal peptide" evidence="2">
    <location>
        <begin position="1"/>
        <end position="20"/>
    </location>
</feature>
<dbReference type="EMBL" id="JFHC01000041">
    <property type="protein sequence ID" value="KDR40422.1"/>
    <property type="molecule type" value="Genomic_DNA"/>
</dbReference>
<dbReference type="Gene3D" id="1.10.150.280">
    <property type="entry name" value="AF1531-like domain"/>
    <property type="match status" value="1"/>
</dbReference>
<protein>
    <submittedName>
        <fullName evidence="3">Competence protein ComE</fullName>
    </submittedName>
</protein>
<name>A0A069PJ72_9BURK</name>
<dbReference type="STRING" id="60547.GCA_000751215_02803"/>
<feature type="region of interest" description="Disordered" evidence="1">
    <location>
        <begin position="91"/>
        <end position="114"/>
    </location>
</feature>
<dbReference type="InterPro" id="IPR010994">
    <property type="entry name" value="RuvA_2-like"/>
</dbReference>
<dbReference type="NCBIfam" id="TIGR00426">
    <property type="entry name" value="competence protein ComEA helix-hairpin-helix repeat region"/>
    <property type="match status" value="1"/>
</dbReference>
<dbReference type="Pfam" id="PF12836">
    <property type="entry name" value="HHH_3"/>
    <property type="match status" value="1"/>
</dbReference>
<dbReference type="InterPro" id="IPR051675">
    <property type="entry name" value="Endo/Exo/Phosphatase_dom_1"/>
</dbReference>
<reference evidence="3 4" key="1">
    <citation type="submission" date="2014-03" db="EMBL/GenBank/DDBJ databases">
        <title>Draft Genome Sequences of Four Burkholderia Strains.</title>
        <authorList>
            <person name="Liu X.Y."/>
            <person name="Li C.X."/>
            <person name="Xu J.H."/>
        </authorList>
    </citation>
    <scope>NUCLEOTIDE SEQUENCE [LARGE SCALE GENOMIC DNA]</scope>
    <source>
        <strain evidence="3 4">DSM 50014</strain>
    </source>
</reference>
<dbReference type="PANTHER" id="PTHR21180">
    <property type="entry name" value="ENDONUCLEASE/EXONUCLEASE/PHOSPHATASE FAMILY DOMAIN-CONTAINING PROTEIN 1"/>
    <property type="match status" value="1"/>
</dbReference>
<sequence length="114" mass="11365">MIRKAIAAFALAMSIGSAFAAVDINTANSDALRGIKGIGPAKAKAILDEREAHGPFKDAAELSKRVKGMGGKTVERLQAEGLTIGPANKSAAAPANAGSGATRAAAAAPVVVKK</sequence>
<evidence type="ECO:0000256" key="1">
    <source>
        <dbReference type="SAM" id="MobiDB-lite"/>
    </source>
</evidence>
<feature type="chain" id="PRO_5007372305" evidence="2">
    <location>
        <begin position="21"/>
        <end position="114"/>
    </location>
</feature>